<evidence type="ECO:0000313" key="3">
    <source>
        <dbReference type="Proteomes" id="UP000248806"/>
    </source>
</evidence>
<dbReference type="PROSITE" id="PS50943">
    <property type="entry name" value="HTH_CROC1"/>
    <property type="match status" value="1"/>
</dbReference>
<dbReference type="InterPro" id="IPR001387">
    <property type="entry name" value="Cro/C1-type_HTH"/>
</dbReference>
<sequence length="409" mass="47442">MTKTDYYWWHTYGPFDPGEGQFPHIGQVIKHYRKLRGWEQEELARILGWSLRYIKMLESPKNKKMPELIPRRVRISRALNIPPVLLGLSTIALLEQQPEPLTEVITGDLMADEKIITFYENLLALSWDFYYSSSVQRAACTIDLCFSSLRRRVESARGVCKDQFEALLCRFYQLYSLLERDRLHIDEALAYENQAIEIAFHLRNTELIAASLLRRARIYIQSRQFEPAYQDAMQALPYADLSRDPLKGKVYQIAGEAQAYLAGKSERLQERSLTYFNTAGHIVRKGRLEPDGSFVRLDITSLYIERAKALTLFGRYDEAAHALLVARKGLKPGLPRWQINLLLEEARVHYALQQYSDCALFLLRALKIVRALDLPMKEERIRSTFLQCKEQAPNEPHVFALEQALTQKK</sequence>
<dbReference type="SMART" id="SM00530">
    <property type="entry name" value="HTH_XRE"/>
    <property type="match status" value="1"/>
</dbReference>
<keyword evidence="3" id="KW-1185">Reference proteome</keyword>
<dbReference type="Proteomes" id="UP000248806">
    <property type="component" value="Unassembled WGS sequence"/>
</dbReference>
<evidence type="ECO:0000259" key="1">
    <source>
        <dbReference type="PROSITE" id="PS50943"/>
    </source>
</evidence>
<proteinExistence type="predicted"/>
<dbReference type="RefSeq" id="WP_111324151.1">
    <property type="nucleotide sequence ID" value="NZ_BIFX01000001.1"/>
</dbReference>
<gene>
    <name evidence="2" type="ORF">EI42_03799</name>
</gene>
<dbReference type="OrthoDB" id="159721at2"/>
<dbReference type="SUPFAM" id="SSF47413">
    <property type="entry name" value="lambda repressor-like DNA-binding domains"/>
    <property type="match status" value="1"/>
</dbReference>
<dbReference type="Gene3D" id="1.10.260.40">
    <property type="entry name" value="lambda repressor-like DNA-binding domains"/>
    <property type="match status" value="1"/>
</dbReference>
<comment type="caution">
    <text evidence="2">The sequence shown here is derived from an EMBL/GenBank/DDBJ whole genome shotgun (WGS) entry which is preliminary data.</text>
</comment>
<reference evidence="2 3" key="1">
    <citation type="submission" date="2018-06" db="EMBL/GenBank/DDBJ databases">
        <title>Genomic Encyclopedia of Archaeal and Bacterial Type Strains, Phase II (KMG-II): from individual species to whole genera.</title>
        <authorList>
            <person name="Goeker M."/>
        </authorList>
    </citation>
    <scope>NUCLEOTIDE SEQUENCE [LARGE SCALE GENOMIC DNA]</scope>
    <source>
        <strain evidence="2 3">ATCC BAA-1881</strain>
    </source>
</reference>
<dbReference type="SUPFAM" id="SSF48452">
    <property type="entry name" value="TPR-like"/>
    <property type="match status" value="1"/>
</dbReference>
<organism evidence="2 3">
    <name type="scientific">Thermosporothrix hazakensis</name>
    <dbReference type="NCBI Taxonomy" id="644383"/>
    <lineage>
        <taxon>Bacteria</taxon>
        <taxon>Bacillati</taxon>
        <taxon>Chloroflexota</taxon>
        <taxon>Ktedonobacteria</taxon>
        <taxon>Ktedonobacterales</taxon>
        <taxon>Thermosporotrichaceae</taxon>
        <taxon>Thermosporothrix</taxon>
    </lineage>
</organism>
<name>A0A326U4J1_THEHA</name>
<dbReference type="InterPro" id="IPR010982">
    <property type="entry name" value="Lambda_DNA-bd_dom_sf"/>
</dbReference>
<dbReference type="CDD" id="cd00093">
    <property type="entry name" value="HTH_XRE"/>
    <property type="match status" value="1"/>
</dbReference>
<dbReference type="InterPro" id="IPR011990">
    <property type="entry name" value="TPR-like_helical_dom_sf"/>
</dbReference>
<dbReference type="Pfam" id="PF01381">
    <property type="entry name" value="HTH_3"/>
    <property type="match status" value="1"/>
</dbReference>
<evidence type="ECO:0000313" key="2">
    <source>
        <dbReference type="EMBL" id="PZW26647.1"/>
    </source>
</evidence>
<protein>
    <recommendedName>
        <fullName evidence="1">HTH cro/C1-type domain-containing protein</fullName>
    </recommendedName>
</protein>
<dbReference type="EMBL" id="QKUF01000014">
    <property type="protein sequence ID" value="PZW26647.1"/>
    <property type="molecule type" value="Genomic_DNA"/>
</dbReference>
<dbReference type="GO" id="GO:0003677">
    <property type="term" value="F:DNA binding"/>
    <property type="evidence" value="ECO:0007669"/>
    <property type="project" value="InterPro"/>
</dbReference>
<dbReference type="AlphaFoldDB" id="A0A326U4J1"/>
<accession>A0A326U4J1</accession>
<feature type="domain" description="HTH cro/C1-type" evidence="1">
    <location>
        <begin position="29"/>
        <end position="86"/>
    </location>
</feature>